<evidence type="ECO:0000256" key="9">
    <source>
        <dbReference type="ARBA" id="ARBA00029908"/>
    </source>
</evidence>
<dbReference type="PROSITE" id="PS51094">
    <property type="entry name" value="PTS_EIIA_TYPE_2"/>
    <property type="match status" value="1"/>
</dbReference>
<evidence type="ECO:0000256" key="11">
    <source>
        <dbReference type="ARBA" id="ARBA00030962"/>
    </source>
</evidence>
<dbReference type="GO" id="GO:0016301">
    <property type="term" value="F:kinase activity"/>
    <property type="evidence" value="ECO:0007669"/>
    <property type="project" value="UniProtKB-KW"/>
</dbReference>
<dbReference type="InterPro" id="IPR016152">
    <property type="entry name" value="PTrfase/Anion_transptr"/>
</dbReference>
<protein>
    <recommendedName>
        <fullName evidence="2">Mannitol-specific phosphotransferase enzyme IIA component</fullName>
    </recommendedName>
    <alternativeName>
        <fullName evidence="10">EIIA</fullName>
    </alternativeName>
    <alternativeName>
        <fullName evidence="11">EIII</fullName>
    </alternativeName>
    <alternativeName>
        <fullName evidence="9">PTS system mannitol-specific EIIA component</fullName>
    </alternativeName>
</protein>
<accession>A0A235BC46</accession>
<evidence type="ECO:0000256" key="6">
    <source>
        <dbReference type="ARBA" id="ARBA00022679"/>
    </source>
</evidence>
<dbReference type="InterPro" id="IPR050893">
    <property type="entry name" value="Sugar_PTS"/>
</dbReference>
<keyword evidence="3" id="KW-0813">Transport</keyword>
<keyword evidence="14" id="KW-1185">Reference proteome</keyword>
<dbReference type="Pfam" id="PF00359">
    <property type="entry name" value="PTS_EIIA_2"/>
    <property type="match status" value="1"/>
</dbReference>
<evidence type="ECO:0000256" key="7">
    <source>
        <dbReference type="ARBA" id="ARBA00022683"/>
    </source>
</evidence>
<dbReference type="AlphaFoldDB" id="A0A235BC46"/>
<dbReference type="RefSeq" id="WP_094262966.1">
    <property type="nucleotide sequence ID" value="NZ_NOWF01000001.1"/>
</dbReference>
<name>A0A235BC46_9BACL</name>
<evidence type="ECO:0000313" key="14">
    <source>
        <dbReference type="Proteomes" id="UP000215459"/>
    </source>
</evidence>
<dbReference type="GO" id="GO:0009401">
    <property type="term" value="P:phosphoenolpyruvate-dependent sugar phosphotransferase system"/>
    <property type="evidence" value="ECO:0007669"/>
    <property type="project" value="UniProtKB-KW"/>
</dbReference>
<keyword evidence="7" id="KW-0598">Phosphotransferase system</keyword>
<evidence type="ECO:0000259" key="12">
    <source>
        <dbReference type="PROSITE" id="PS51094"/>
    </source>
</evidence>
<evidence type="ECO:0000313" key="13">
    <source>
        <dbReference type="EMBL" id="OYD09864.1"/>
    </source>
</evidence>
<dbReference type="EMBL" id="NOWF01000001">
    <property type="protein sequence ID" value="OYD09864.1"/>
    <property type="molecule type" value="Genomic_DNA"/>
</dbReference>
<dbReference type="GO" id="GO:0005886">
    <property type="term" value="C:plasma membrane"/>
    <property type="evidence" value="ECO:0007669"/>
    <property type="project" value="TreeGrafter"/>
</dbReference>
<evidence type="ECO:0000256" key="5">
    <source>
        <dbReference type="ARBA" id="ARBA00022597"/>
    </source>
</evidence>
<dbReference type="GO" id="GO:0090563">
    <property type="term" value="F:protein-phosphocysteine-sugar phosphotransferase activity"/>
    <property type="evidence" value="ECO:0007669"/>
    <property type="project" value="TreeGrafter"/>
</dbReference>
<evidence type="ECO:0000256" key="8">
    <source>
        <dbReference type="ARBA" id="ARBA00022777"/>
    </source>
</evidence>
<keyword evidence="8" id="KW-0418">Kinase</keyword>
<dbReference type="InterPro" id="IPR002178">
    <property type="entry name" value="PTS_EIIA_type-2_dom"/>
</dbReference>
<keyword evidence="4" id="KW-0597">Phosphoprotein</keyword>
<dbReference type="CDD" id="cd00211">
    <property type="entry name" value="PTS_IIA_fru"/>
    <property type="match status" value="1"/>
</dbReference>
<dbReference type="SUPFAM" id="SSF55804">
    <property type="entry name" value="Phoshotransferase/anion transport protein"/>
    <property type="match status" value="1"/>
</dbReference>
<dbReference type="OrthoDB" id="1640042at2"/>
<dbReference type="Proteomes" id="UP000215459">
    <property type="component" value="Unassembled WGS sequence"/>
</dbReference>
<comment type="caution">
    <text evidence="13">The sequence shown here is derived from an EMBL/GenBank/DDBJ whole genome shotgun (WGS) entry which is preliminary data.</text>
</comment>
<proteinExistence type="predicted"/>
<comment type="function">
    <text evidence="1">The phosphoenolpyruvate-dependent sugar phosphotransferase system (sugar PTS), a major carbohydrate active transport system, catalyzes the phosphorylation of incoming sugar substrates concomitantly with their translocation across the cell membrane. The enzyme II CmtAB PTS system is involved in D-mannitol transport.</text>
</comment>
<reference evidence="13 14" key="1">
    <citation type="submission" date="2017-07" db="EMBL/GenBank/DDBJ databases">
        <title>The genome sequence of Paludifilum halophilum highlights mechanisms for microbial adaptation to high salt environemnts.</title>
        <authorList>
            <person name="Belbahri L."/>
        </authorList>
    </citation>
    <scope>NUCLEOTIDE SEQUENCE [LARGE SCALE GENOMIC DNA]</scope>
    <source>
        <strain evidence="13 14">DSM 102817</strain>
    </source>
</reference>
<evidence type="ECO:0000256" key="1">
    <source>
        <dbReference type="ARBA" id="ARBA00002434"/>
    </source>
</evidence>
<keyword evidence="6" id="KW-0808">Transferase</keyword>
<sequence>MNSDIFNPNNIQMDVRPADKEEAIRIAGGLLVENGYIEKEYIDAMLERESTLTTYIGNQVAIPHGTEEGKRYVKTSGISVIQVPEGVDFGDGQTARMVIAIAGKDGEHLDILSKIALICAEEEKVQKMVTANTKDQLMACFDGVE</sequence>
<keyword evidence="5" id="KW-0762">Sugar transport</keyword>
<feature type="domain" description="PTS EIIA type-2" evidence="12">
    <location>
        <begin position="4"/>
        <end position="144"/>
    </location>
</feature>
<dbReference type="Gene3D" id="3.40.930.10">
    <property type="entry name" value="Mannitol-specific EII, Chain A"/>
    <property type="match status" value="1"/>
</dbReference>
<evidence type="ECO:0000256" key="3">
    <source>
        <dbReference type="ARBA" id="ARBA00022448"/>
    </source>
</evidence>
<dbReference type="PROSITE" id="PS00372">
    <property type="entry name" value="PTS_EIIA_TYPE_2_HIS"/>
    <property type="match status" value="1"/>
</dbReference>
<evidence type="ECO:0000256" key="2">
    <source>
        <dbReference type="ARBA" id="ARBA00014783"/>
    </source>
</evidence>
<dbReference type="PANTHER" id="PTHR30181">
    <property type="entry name" value="MANNITOL PERMEASE IIC COMPONENT"/>
    <property type="match status" value="1"/>
</dbReference>
<gene>
    <name evidence="13" type="ORF">CHM34_02445</name>
</gene>
<evidence type="ECO:0000256" key="4">
    <source>
        <dbReference type="ARBA" id="ARBA00022553"/>
    </source>
</evidence>
<dbReference type="PANTHER" id="PTHR30181:SF2">
    <property type="entry name" value="PTS SYSTEM MANNITOL-SPECIFIC EIICBA COMPONENT"/>
    <property type="match status" value="1"/>
</dbReference>
<organism evidence="13 14">
    <name type="scientific">Paludifilum halophilum</name>
    <dbReference type="NCBI Taxonomy" id="1642702"/>
    <lineage>
        <taxon>Bacteria</taxon>
        <taxon>Bacillati</taxon>
        <taxon>Bacillota</taxon>
        <taxon>Bacilli</taxon>
        <taxon>Bacillales</taxon>
        <taxon>Thermoactinomycetaceae</taxon>
        <taxon>Paludifilum</taxon>
    </lineage>
</organism>
<evidence type="ECO:0000256" key="10">
    <source>
        <dbReference type="ARBA" id="ARBA00030956"/>
    </source>
</evidence>